<accession>A0A023AWF9</accession>
<evidence type="ECO:0000313" key="1">
    <source>
        <dbReference type="EMBL" id="EZG42897.1"/>
    </source>
</evidence>
<dbReference type="GeneID" id="22916499"/>
<comment type="caution">
    <text evidence="1">The sequence shown here is derived from an EMBL/GenBank/DDBJ whole genome shotgun (WGS) entry which is preliminary data.</text>
</comment>
<evidence type="ECO:0000313" key="2">
    <source>
        <dbReference type="Proteomes" id="UP000019763"/>
    </source>
</evidence>
<dbReference type="VEuPathDB" id="CryptoDB:GNI_210910"/>
<reference evidence="1" key="1">
    <citation type="submission" date="2013-12" db="EMBL/GenBank/DDBJ databases">
        <authorList>
            <person name="Omoto C.K."/>
            <person name="Sibley D."/>
            <person name="Venepally P."/>
            <person name="Hadjithomas M."/>
            <person name="Karamycheva S."/>
            <person name="Brunk B."/>
            <person name="Roos D."/>
            <person name="Caler E."/>
            <person name="Lorenzi H."/>
        </authorList>
    </citation>
    <scope>NUCLEOTIDE SEQUENCE</scope>
</reference>
<dbReference type="AlphaFoldDB" id="A0A023AWF9"/>
<dbReference type="Proteomes" id="UP000019763">
    <property type="component" value="Unassembled WGS sequence"/>
</dbReference>
<organism evidence="1 2">
    <name type="scientific">Gregarina niphandrodes</name>
    <name type="common">Septate eugregarine</name>
    <dbReference type="NCBI Taxonomy" id="110365"/>
    <lineage>
        <taxon>Eukaryota</taxon>
        <taxon>Sar</taxon>
        <taxon>Alveolata</taxon>
        <taxon>Apicomplexa</taxon>
        <taxon>Conoidasida</taxon>
        <taxon>Gregarinasina</taxon>
        <taxon>Eugregarinorida</taxon>
        <taxon>Gregarinidae</taxon>
        <taxon>Gregarina</taxon>
    </lineage>
</organism>
<proteinExistence type="predicted"/>
<gene>
    <name evidence="1" type="ORF">GNI_210910</name>
</gene>
<dbReference type="OrthoDB" id="10068564at2759"/>
<dbReference type="EMBL" id="AFNH02001650">
    <property type="protein sequence ID" value="EZG42897.1"/>
    <property type="molecule type" value="Genomic_DNA"/>
</dbReference>
<keyword evidence="2" id="KW-1185">Reference proteome</keyword>
<sequence length="267" mass="30698">MATAQNDMTDFKDIIAAMMKQQHELLQAMVTNQYHFANNQQSLANETLAEAHIKLEPIPDTELACDEWFTNLMAKYGDTSRQMLLKKMRQAYATPTNITSLEDAHQHYMNHRFKKSRALHHCIEKVMKISTTNLSAAHNDLTNLIAVLKTICRRMNVDSGSHVDNVIFRYSERLPAWARNLLLMTDDADSFVEHLSLLATTRQDRRADQRMKQLQSELDEKMAHINFNPVVGMMACARIFPHAKHDTQFSEPILIKEFQTNPTVANN</sequence>
<name>A0A023AWF9_GRENI</name>
<dbReference type="RefSeq" id="XP_011133827.1">
    <property type="nucleotide sequence ID" value="XM_011135525.1"/>
</dbReference>
<protein>
    <submittedName>
        <fullName evidence="1">Uncharacterized protein</fullName>
    </submittedName>
</protein>